<sequence>MRSLSTRFSGIALLGLCALTVLLTGCASQDEDDSWSVSAPVAAGQAIRLDTVPSHEPARVYRLTYRSTDARNAHQLVRVSAQVLVPRGRAPAGGWPVMAWAHGESGLHLTCAPSVMGIGTVQARFYDGWLRQGFAIVATDYPGLGEPGAPLQLNARSEGMSVLDAVRAAHERLPELSETVLLNGHSQGAQAVLAAAGLASSYAPQLHIMGTIAAAPPYLDETGIQTLLHPRNPHVFSPAVPELLTLGASLATADPSFNPSSAFTPRAQKMLQDARTSCSSDFFPLVRRSGLTPATTLQPDAETALAPALDWTHYPTFTLPAPVLIATSGQDLHTSPAEQKRLTAQLCAAGTNVTTCYYSSISHNGTLTAMTSDAHAFAQKLLSGTTPVSECNR</sequence>
<comment type="caution">
    <text evidence="2">The sequence shown here is derived from an EMBL/GenBank/DDBJ whole genome shotgun (WGS) entry which is preliminary data.</text>
</comment>
<organism evidence="2 3">
    <name type="scientific">Gluconobacter morbifer G707</name>
    <dbReference type="NCBI Taxonomy" id="1088869"/>
    <lineage>
        <taxon>Bacteria</taxon>
        <taxon>Pseudomonadati</taxon>
        <taxon>Pseudomonadota</taxon>
        <taxon>Alphaproteobacteria</taxon>
        <taxon>Acetobacterales</taxon>
        <taxon>Acetobacteraceae</taxon>
        <taxon>Gluconobacter</taxon>
    </lineage>
</organism>
<dbReference type="OrthoDB" id="9955at2"/>
<gene>
    <name evidence="2" type="ORF">GMO_18280</name>
</gene>
<evidence type="ECO:0008006" key="4">
    <source>
        <dbReference type="Google" id="ProtNLM"/>
    </source>
</evidence>
<dbReference type="eggNOG" id="COG1073">
    <property type="taxonomic scope" value="Bacteria"/>
</dbReference>
<dbReference type="PANTHER" id="PTHR34853:SF1">
    <property type="entry name" value="LIPASE 5"/>
    <property type="match status" value="1"/>
</dbReference>
<dbReference type="EMBL" id="AGQV01000005">
    <property type="protein sequence ID" value="EHH68061.1"/>
    <property type="molecule type" value="Genomic_DNA"/>
</dbReference>
<proteinExistence type="predicted"/>
<dbReference type="Pfam" id="PF03583">
    <property type="entry name" value="LIP"/>
    <property type="match status" value="1"/>
</dbReference>
<dbReference type="SUPFAM" id="SSF53474">
    <property type="entry name" value="alpha/beta-Hydrolases"/>
    <property type="match status" value="1"/>
</dbReference>
<dbReference type="InterPro" id="IPR005152">
    <property type="entry name" value="Lipase_secreted"/>
</dbReference>
<feature type="chain" id="PRO_5003489760" description="Secretory lipase" evidence="1">
    <location>
        <begin position="28"/>
        <end position="393"/>
    </location>
</feature>
<dbReference type="AlphaFoldDB" id="G6XJF6"/>
<dbReference type="GO" id="GO:0004806">
    <property type="term" value="F:triacylglycerol lipase activity"/>
    <property type="evidence" value="ECO:0007669"/>
    <property type="project" value="InterPro"/>
</dbReference>
<evidence type="ECO:0000256" key="1">
    <source>
        <dbReference type="SAM" id="SignalP"/>
    </source>
</evidence>
<dbReference type="PROSITE" id="PS51257">
    <property type="entry name" value="PROKAR_LIPOPROTEIN"/>
    <property type="match status" value="1"/>
</dbReference>
<dbReference type="GO" id="GO:0016042">
    <property type="term" value="P:lipid catabolic process"/>
    <property type="evidence" value="ECO:0007669"/>
    <property type="project" value="InterPro"/>
</dbReference>
<dbReference type="InterPro" id="IPR029058">
    <property type="entry name" value="AB_hydrolase_fold"/>
</dbReference>
<dbReference type="Gene3D" id="3.40.50.1820">
    <property type="entry name" value="alpha/beta hydrolase"/>
    <property type="match status" value="2"/>
</dbReference>
<keyword evidence="1" id="KW-0732">Signal</keyword>
<dbReference type="PANTHER" id="PTHR34853">
    <property type="match status" value="1"/>
</dbReference>
<dbReference type="PATRIC" id="fig|1088869.3.peg.1824"/>
<dbReference type="Proteomes" id="UP000004949">
    <property type="component" value="Unassembled WGS sequence"/>
</dbReference>
<dbReference type="RefSeq" id="WP_008851975.1">
    <property type="nucleotide sequence ID" value="NZ_AGQV01000005.1"/>
</dbReference>
<accession>G6XJF6</accession>
<name>G6XJF6_9PROT</name>
<dbReference type="PIRSF" id="PIRSF029171">
    <property type="entry name" value="Esterase_LipA"/>
    <property type="match status" value="1"/>
</dbReference>
<feature type="signal peptide" evidence="1">
    <location>
        <begin position="1"/>
        <end position="27"/>
    </location>
</feature>
<reference evidence="2 3" key="1">
    <citation type="submission" date="2011-10" db="EMBL/GenBank/DDBJ databases">
        <title>Genome sequence of Gluconobacter morbifer G707, isolated from Drosophila gut.</title>
        <authorList>
            <person name="Lee W.-J."/>
            <person name="Kim E.-K."/>
        </authorList>
    </citation>
    <scope>NUCLEOTIDE SEQUENCE [LARGE SCALE GENOMIC DNA]</scope>
    <source>
        <strain evidence="2 3">G707</strain>
    </source>
</reference>
<evidence type="ECO:0000313" key="3">
    <source>
        <dbReference type="Proteomes" id="UP000004949"/>
    </source>
</evidence>
<protein>
    <recommendedName>
        <fullName evidence="4">Secretory lipase</fullName>
    </recommendedName>
</protein>
<evidence type="ECO:0000313" key="2">
    <source>
        <dbReference type="EMBL" id="EHH68061.1"/>
    </source>
</evidence>
<keyword evidence="3" id="KW-1185">Reference proteome</keyword>
<dbReference type="STRING" id="1088869.GMO_18280"/>